<dbReference type="EMBL" id="BAAAVA010000014">
    <property type="protein sequence ID" value="GAA2918733.1"/>
    <property type="molecule type" value="Genomic_DNA"/>
</dbReference>
<reference evidence="1 2" key="1">
    <citation type="journal article" date="2019" name="Int. J. Syst. Evol. Microbiol.">
        <title>The Global Catalogue of Microorganisms (GCM) 10K type strain sequencing project: providing services to taxonomists for standard genome sequencing and annotation.</title>
        <authorList>
            <consortium name="The Broad Institute Genomics Platform"/>
            <consortium name="The Broad Institute Genome Sequencing Center for Infectious Disease"/>
            <person name="Wu L."/>
            <person name="Ma J."/>
        </authorList>
    </citation>
    <scope>NUCLEOTIDE SEQUENCE [LARGE SCALE GENOMIC DNA]</scope>
    <source>
        <strain evidence="1 2">JCM 9650</strain>
    </source>
</reference>
<evidence type="ECO:0000313" key="2">
    <source>
        <dbReference type="Proteomes" id="UP001501423"/>
    </source>
</evidence>
<organism evidence="1 2">
    <name type="scientific">Streptomyces erythrogriseus</name>
    <dbReference type="NCBI Taxonomy" id="284027"/>
    <lineage>
        <taxon>Bacteria</taxon>
        <taxon>Bacillati</taxon>
        <taxon>Actinomycetota</taxon>
        <taxon>Actinomycetes</taxon>
        <taxon>Kitasatosporales</taxon>
        <taxon>Streptomycetaceae</taxon>
        <taxon>Streptomyces</taxon>
        <taxon>Streptomyces griseoincarnatus group</taxon>
    </lineage>
</organism>
<dbReference type="RefSeq" id="WP_279953702.1">
    <property type="nucleotide sequence ID" value="NZ_BAAAVA010000014.1"/>
</dbReference>
<sequence>MTWRWEYEPDRETVAGGAPADFLAEVEKMAAELVRAAEVLHLHGPSYQGADEGAKHAFVAGGFFVYMITPRSELLTIWQVTPEPLP</sequence>
<protein>
    <submittedName>
        <fullName evidence="1">Uncharacterized protein</fullName>
    </submittedName>
</protein>
<accession>A0ABN3WMP3</accession>
<gene>
    <name evidence="1" type="ORF">GCM10010478_18390</name>
</gene>
<evidence type="ECO:0000313" key="1">
    <source>
        <dbReference type="EMBL" id="GAA2918733.1"/>
    </source>
</evidence>
<keyword evidence="2" id="KW-1185">Reference proteome</keyword>
<name>A0ABN3WMP3_9ACTN</name>
<proteinExistence type="predicted"/>
<dbReference type="Proteomes" id="UP001501423">
    <property type="component" value="Unassembled WGS sequence"/>
</dbReference>
<comment type="caution">
    <text evidence="1">The sequence shown here is derived from an EMBL/GenBank/DDBJ whole genome shotgun (WGS) entry which is preliminary data.</text>
</comment>